<dbReference type="InterPro" id="IPR056385">
    <property type="entry name" value="UBL_AVO1/Sin1"/>
</dbReference>
<feature type="region of interest" description="Disordered" evidence="2">
    <location>
        <begin position="541"/>
        <end position="606"/>
    </location>
</feature>
<dbReference type="RefSeq" id="XP_013323439.1">
    <property type="nucleotide sequence ID" value="XM_013467985.1"/>
</dbReference>
<feature type="compositionally biased region" description="Polar residues" evidence="2">
    <location>
        <begin position="270"/>
        <end position="284"/>
    </location>
</feature>
<evidence type="ECO:0000259" key="5">
    <source>
        <dbReference type="Pfam" id="PF23164"/>
    </source>
</evidence>
<dbReference type="Pfam" id="PF23164">
    <property type="entry name" value="UBL_AVO1"/>
    <property type="match status" value="1"/>
</dbReference>
<dbReference type="GO" id="GO:0038203">
    <property type="term" value="P:TORC2 signaling"/>
    <property type="evidence" value="ECO:0007669"/>
    <property type="project" value="TreeGrafter"/>
</dbReference>
<evidence type="ECO:0000256" key="2">
    <source>
        <dbReference type="SAM" id="MobiDB-lite"/>
    </source>
</evidence>
<feature type="compositionally biased region" description="Polar residues" evidence="2">
    <location>
        <begin position="568"/>
        <end position="591"/>
    </location>
</feature>
<feature type="compositionally biased region" description="Low complexity" evidence="2">
    <location>
        <begin position="691"/>
        <end position="702"/>
    </location>
</feature>
<evidence type="ECO:0000259" key="4">
    <source>
        <dbReference type="Pfam" id="PF16979"/>
    </source>
</evidence>
<organism evidence="6 7">
    <name type="scientific">Rasamsonia emersonii (strain ATCC 16479 / CBS 393.64 / IMI 116815)</name>
    <dbReference type="NCBI Taxonomy" id="1408163"/>
    <lineage>
        <taxon>Eukaryota</taxon>
        <taxon>Fungi</taxon>
        <taxon>Dikarya</taxon>
        <taxon>Ascomycota</taxon>
        <taxon>Pezizomycotina</taxon>
        <taxon>Eurotiomycetes</taxon>
        <taxon>Eurotiomycetidae</taxon>
        <taxon>Eurotiales</taxon>
        <taxon>Trichocomaceae</taxon>
        <taxon>Rasamsonia</taxon>
    </lineage>
</organism>
<dbReference type="InterPro" id="IPR031567">
    <property type="entry name" value="CRIM_dom"/>
</dbReference>
<dbReference type="STRING" id="1408163.A0A0F4YF26"/>
<accession>A0A0F4YF26</accession>
<dbReference type="GO" id="GO:0016301">
    <property type="term" value="F:kinase activity"/>
    <property type="evidence" value="ECO:0007669"/>
    <property type="project" value="UniProtKB-KW"/>
</dbReference>
<evidence type="ECO:0000313" key="6">
    <source>
        <dbReference type="EMBL" id="KKA16827.1"/>
    </source>
</evidence>
<reference evidence="6 7" key="1">
    <citation type="submission" date="2015-04" db="EMBL/GenBank/DDBJ databases">
        <authorList>
            <person name="Heijne W.H."/>
            <person name="Fedorova N.D."/>
            <person name="Nierman W.C."/>
            <person name="Vollebregt A.W."/>
            <person name="Zhao Z."/>
            <person name="Wu L."/>
            <person name="Kumar M."/>
            <person name="Stam H."/>
            <person name="van den Berg M.A."/>
            <person name="Pel H.J."/>
        </authorList>
    </citation>
    <scope>NUCLEOTIDE SEQUENCE [LARGE SCALE GENOMIC DNA]</scope>
    <source>
        <strain evidence="6 7">CBS 393.64</strain>
    </source>
</reference>
<dbReference type="GO" id="GO:0005886">
    <property type="term" value="C:plasma membrane"/>
    <property type="evidence" value="ECO:0007669"/>
    <property type="project" value="TreeGrafter"/>
</dbReference>
<keyword evidence="7" id="KW-1185">Reference proteome</keyword>
<comment type="caution">
    <text evidence="6">The sequence shown here is derived from an EMBL/GenBank/DDBJ whole genome shotgun (WGS) entry which is preliminary data.</text>
</comment>
<comment type="similarity">
    <text evidence="1">Belongs to the SIN1 family.</text>
</comment>
<dbReference type="GO" id="GO:0031932">
    <property type="term" value="C:TORC2 complex"/>
    <property type="evidence" value="ECO:0007669"/>
    <property type="project" value="InterPro"/>
</dbReference>
<feature type="region of interest" description="Disordered" evidence="2">
    <location>
        <begin position="91"/>
        <end position="309"/>
    </location>
</feature>
<feature type="domain" description="AVO1/Sin1 ubiquitin-like" evidence="5">
    <location>
        <begin position="617"/>
        <end position="687"/>
    </location>
</feature>
<dbReference type="InterPro" id="IPR011993">
    <property type="entry name" value="PH-like_dom_sf"/>
</dbReference>
<dbReference type="Pfam" id="PF16979">
    <property type="entry name" value="SIN1_PH"/>
    <property type="match status" value="1"/>
</dbReference>
<dbReference type="GO" id="GO:0005546">
    <property type="term" value="F:phosphatidylinositol-4,5-bisphosphate binding"/>
    <property type="evidence" value="ECO:0007669"/>
    <property type="project" value="TreeGrafter"/>
</dbReference>
<dbReference type="OrthoDB" id="241990at2759"/>
<sequence length="850" mass="93318">MSLLQNEDFTIWQLRTSYLSVIKDGIGDRLINVNNSVLNTPGFRAAGWSPAVTNAAAQDGIKRTYSPPIPTTATVASEYYRLARYAHREASDGDGLGIGEDGDEDEGGMVTGGGGSTYTFGTRHHGRGARRNRRRERQQNEQRQGEGEDEDSSDLSDESDEDGEFTQRAAQQIKFAKMPIRHRAGSSPIRSSDRRDGPEVTVTSPSRASPDNRFRRSSLGAVEVMKVRSRGDTTTSSDLSDGEMDPSLFKRRTIQFSSEHQVIEEPANQEPESTNKASAENSEATAGEMHEQEEDFGGESPDSVLSSDFGATAGSTSLLADVDMNGTLDSSPIMMHKLPNAGSTQSASPKKPKTSAPTLQDLPPPRPISTVQPVSLLSKELNARKKVPSNPVEKFASLWANGSTTALNVKIYAPFSTQPDKPFDLPIFREFKDEDHSGPVTVADAIGLSLWRYIKEGLKPPIEGEKLNVNRWTLRMVEDGEVEYDFPPLGRNLPLADFTSNNNRAAALRGRIRGKPYDEFALVEATQAEFEENERLYPKFSTGQSEESGEQASAAANTQQPTAAPQNKPTTRLNPILNQPFSSALNDSSLTPADRPAVPTSHATPRMGVSKTLKVRFINSDGSSQMTTVNTSTDSYIAEILDSVCKRWGLDKGNYLLKVMGSNTVAPLDRTVEALGSVTELDVVRRRFGAGSSLTGSPGSSSPNAPLLIDNSNNANSKKGKKGHQMLHPLAQKQDLVGGYYRRYYVFRKQSMSFTTSNQRVLVLDNDYLHIMPADSGKGVFEHTGKTRSISFNDIVGSKVSRRHPKSFRVVVLRGNEANEQKRYDFEARNEVEAVEIVDEIKKNMAHYRI</sequence>
<dbReference type="FunFam" id="2.30.29.30:FF:000263">
    <property type="entry name" value="Stress activated MAP kinase interacting protein"/>
    <property type="match status" value="1"/>
</dbReference>
<dbReference type="GO" id="GO:0005737">
    <property type="term" value="C:cytoplasm"/>
    <property type="evidence" value="ECO:0007669"/>
    <property type="project" value="TreeGrafter"/>
</dbReference>
<keyword evidence="6" id="KW-0418">Kinase</keyword>
<feature type="region of interest" description="Disordered" evidence="2">
    <location>
        <begin position="330"/>
        <end position="367"/>
    </location>
</feature>
<feature type="domain" description="SIN1-type PH" evidence="4">
    <location>
        <begin position="740"/>
        <end position="846"/>
    </location>
</feature>
<name>A0A0F4YF26_RASE3</name>
<dbReference type="GeneID" id="25321476"/>
<dbReference type="Pfam" id="PF16978">
    <property type="entry name" value="CRIM"/>
    <property type="match status" value="1"/>
</dbReference>
<dbReference type="Proteomes" id="UP000053958">
    <property type="component" value="Unassembled WGS sequence"/>
</dbReference>
<proteinExistence type="inferred from homology"/>
<feature type="domain" description="CRIM" evidence="3">
    <location>
        <begin position="375"/>
        <end position="534"/>
    </location>
</feature>
<dbReference type="PANTHER" id="PTHR13335:SF1">
    <property type="entry name" value="TARGET OF RAPAMYCIN COMPLEX 2 SUBUNIT MAPKAP1"/>
    <property type="match status" value="1"/>
</dbReference>
<evidence type="ECO:0000259" key="3">
    <source>
        <dbReference type="Pfam" id="PF16978"/>
    </source>
</evidence>
<gene>
    <name evidence="6" type="ORF">T310_9544</name>
</gene>
<feature type="compositionally biased region" description="Basic and acidic residues" evidence="2">
    <location>
        <begin position="137"/>
        <end position="146"/>
    </location>
</feature>
<dbReference type="AlphaFoldDB" id="A0A0F4YF26"/>
<evidence type="ECO:0000256" key="1">
    <source>
        <dbReference type="ARBA" id="ARBA00009407"/>
    </source>
</evidence>
<feature type="compositionally biased region" description="Low complexity" evidence="2">
    <location>
        <begin position="543"/>
        <end position="567"/>
    </location>
</feature>
<dbReference type="InterPro" id="IPR031313">
    <property type="entry name" value="Sin1_PH_dom"/>
</dbReference>
<feature type="compositionally biased region" description="Acidic residues" evidence="2">
    <location>
        <begin position="147"/>
        <end position="164"/>
    </location>
</feature>
<evidence type="ECO:0000313" key="7">
    <source>
        <dbReference type="Proteomes" id="UP000053958"/>
    </source>
</evidence>
<feature type="region of interest" description="Disordered" evidence="2">
    <location>
        <begin position="691"/>
        <end position="726"/>
    </location>
</feature>
<dbReference type="InterPro" id="IPR008828">
    <property type="entry name" value="Sin1/Avo1"/>
</dbReference>
<protein>
    <submittedName>
        <fullName evidence="6">Stress activated MAP kinase interacting protein</fullName>
    </submittedName>
</protein>
<dbReference type="Gene3D" id="2.30.29.30">
    <property type="entry name" value="Pleckstrin-homology domain (PH domain)/Phosphotyrosine-binding domain (PTB)"/>
    <property type="match status" value="1"/>
</dbReference>
<feature type="compositionally biased region" description="Basic residues" evidence="2">
    <location>
        <begin position="122"/>
        <end position="136"/>
    </location>
</feature>
<dbReference type="EMBL" id="LASV01000733">
    <property type="protein sequence ID" value="KKA16827.1"/>
    <property type="molecule type" value="Genomic_DNA"/>
</dbReference>
<keyword evidence="6" id="KW-0808">Transferase</keyword>
<dbReference type="PANTHER" id="PTHR13335">
    <property type="entry name" value="TARGET OF RAPAMYCIN COMPLEX 2 SUBUNIT MAPKAP1"/>
    <property type="match status" value="1"/>
</dbReference>